<gene>
    <name evidence="1" type="ORF">DI549_18370</name>
</gene>
<organism evidence="1 2">
    <name type="scientific">Ancylobacter novellus</name>
    <name type="common">Thiobacillus novellus</name>
    <dbReference type="NCBI Taxonomy" id="921"/>
    <lineage>
        <taxon>Bacteria</taxon>
        <taxon>Pseudomonadati</taxon>
        <taxon>Pseudomonadota</taxon>
        <taxon>Alphaproteobacteria</taxon>
        <taxon>Hyphomicrobiales</taxon>
        <taxon>Xanthobacteraceae</taxon>
        <taxon>Ancylobacter</taxon>
    </lineage>
</organism>
<name>A0A2W5QSJ3_ANCNO</name>
<dbReference type="SUPFAM" id="SSF56399">
    <property type="entry name" value="ADP-ribosylation"/>
    <property type="match status" value="1"/>
</dbReference>
<dbReference type="AlphaFoldDB" id="A0A2W5QSJ3"/>
<evidence type="ECO:0000313" key="1">
    <source>
        <dbReference type="EMBL" id="PZQ80006.1"/>
    </source>
</evidence>
<reference evidence="1 2" key="1">
    <citation type="submission" date="2017-08" db="EMBL/GenBank/DDBJ databases">
        <title>Infants hospitalized years apart are colonized by the same room-sourced microbial strains.</title>
        <authorList>
            <person name="Brooks B."/>
            <person name="Olm M.R."/>
            <person name="Firek B.A."/>
            <person name="Baker R."/>
            <person name="Thomas B.C."/>
            <person name="Morowitz M.J."/>
            <person name="Banfield J.F."/>
        </authorList>
    </citation>
    <scope>NUCLEOTIDE SEQUENCE [LARGE SCALE GENOMIC DNA]</scope>
    <source>
        <strain evidence="1">S2_005_001_R2_27</strain>
    </source>
</reference>
<sequence>MHSLTTSFVLGYHGCSRSVADDLLAGKPFNQSENPWDWLGSGVYFWESNPSRGLEFYREVCQRKRQDDSDAAVVGAVIDLGFCLDMATSSGVAAICKAHRDMKEVFKALGKPMPKNILGKDLLRRNLDCAVINYLHGSRRDGKLEAFDSVRGVFIEGRRAYPGAGFYKNTHVQISVCNPEKIRGVFRVPPGDLL</sequence>
<proteinExistence type="predicted"/>
<evidence type="ECO:0000313" key="2">
    <source>
        <dbReference type="Proteomes" id="UP000248887"/>
    </source>
</evidence>
<accession>A0A2W5QSJ3</accession>
<dbReference type="EMBL" id="QFQD01000074">
    <property type="protein sequence ID" value="PZQ80006.1"/>
    <property type="molecule type" value="Genomic_DNA"/>
</dbReference>
<dbReference type="Proteomes" id="UP000248887">
    <property type="component" value="Unassembled WGS sequence"/>
</dbReference>
<comment type="caution">
    <text evidence="1">The sequence shown here is derived from an EMBL/GenBank/DDBJ whole genome shotgun (WGS) entry which is preliminary data.</text>
</comment>
<protein>
    <submittedName>
        <fullName evidence="1">Uncharacterized protein</fullName>
    </submittedName>
</protein>